<evidence type="ECO:0000313" key="2">
    <source>
        <dbReference type="Proteomes" id="UP000070096"/>
    </source>
</evidence>
<comment type="caution">
    <text evidence="1">The sequence shown here is derived from an EMBL/GenBank/DDBJ whole genome shotgun (WGS) entry which is preliminary data.</text>
</comment>
<dbReference type="EMBL" id="LQRC01000216">
    <property type="protein sequence ID" value="KXT70433.1"/>
    <property type="molecule type" value="Genomic_DNA"/>
</dbReference>
<gene>
    <name evidence="1" type="ORF">SGODD07_01518</name>
</gene>
<protein>
    <submittedName>
        <fullName evidence="1">Uncharacterized protein</fullName>
    </submittedName>
</protein>
<name>A0A139N3B1_STRGN</name>
<sequence>MALFFKNHCGANIPDIGKDEQLLAPMQFLKFLSQFSLLS</sequence>
<accession>A0A139N3B1</accession>
<proteinExistence type="predicted"/>
<reference evidence="1 2" key="1">
    <citation type="submission" date="2016-01" db="EMBL/GenBank/DDBJ databases">
        <title>Highly variable Streptococcus oralis are common among viridans streptococci isolated from primates.</title>
        <authorList>
            <person name="Denapaite D."/>
            <person name="Rieger M."/>
            <person name="Koendgen S."/>
            <person name="Brueckner R."/>
            <person name="Ochigava I."/>
            <person name="Kappeler P."/>
            <person name="Maetz-Rensing K."/>
            <person name="Leendertz F."/>
            <person name="Hakenbeck R."/>
        </authorList>
    </citation>
    <scope>NUCLEOTIDE SEQUENCE [LARGE SCALE GENOMIC DNA]</scope>
    <source>
        <strain evidence="1 2">DD07</strain>
    </source>
</reference>
<evidence type="ECO:0000313" key="1">
    <source>
        <dbReference type="EMBL" id="KXT70433.1"/>
    </source>
</evidence>
<dbReference type="Proteomes" id="UP000070096">
    <property type="component" value="Unassembled WGS sequence"/>
</dbReference>
<dbReference type="AlphaFoldDB" id="A0A139N3B1"/>
<organism evidence="1 2">
    <name type="scientific">Streptococcus gordonii</name>
    <dbReference type="NCBI Taxonomy" id="1302"/>
    <lineage>
        <taxon>Bacteria</taxon>
        <taxon>Bacillati</taxon>
        <taxon>Bacillota</taxon>
        <taxon>Bacilli</taxon>
        <taxon>Lactobacillales</taxon>
        <taxon>Streptococcaceae</taxon>
        <taxon>Streptococcus</taxon>
    </lineage>
</organism>